<dbReference type="Pfam" id="PF00621">
    <property type="entry name" value="RhoGEF"/>
    <property type="match status" value="1"/>
</dbReference>
<dbReference type="Proteomes" id="UP000182334">
    <property type="component" value="Chromosome III"/>
</dbReference>
<dbReference type="InterPro" id="IPR035899">
    <property type="entry name" value="DBL_dom_sf"/>
</dbReference>
<keyword evidence="3" id="KW-1185">Reference proteome</keyword>
<protein>
    <submittedName>
        <fullName evidence="2">CIC11C00000002766</fullName>
    </submittedName>
</protein>
<evidence type="ECO:0000259" key="1">
    <source>
        <dbReference type="PROSITE" id="PS50010"/>
    </source>
</evidence>
<accession>A0A1L0G587</accession>
<proteinExistence type="predicted"/>
<dbReference type="Gene3D" id="1.20.900.10">
    <property type="entry name" value="Dbl homology (DH) domain"/>
    <property type="match status" value="1"/>
</dbReference>
<name>A0A1L0G587_9ASCO</name>
<gene>
    <name evidence="2" type="ORF">SAMEA4029010_CIC11G00000002766</name>
</gene>
<evidence type="ECO:0000313" key="3">
    <source>
        <dbReference type="Proteomes" id="UP000182334"/>
    </source>
</evidence>
<organism evidence="2 3">
    <name type="scientific">Sungouiella intermedia</name>
    <dbReference type="NCBI Taxonomy" id="45354"/>
    <lineage>
        <taxon>Eukaryota</taxon>
        <taxon>Fungi</taxon>
        <taxon>Dikarya</taxon>
        <taxon>Ascomycota</taxon>
        <taxon>Saccharomycotina</taxon>
        <taxon>Pichiomycetes</taxon>
        <taxon>Metschnikowiaceae</taxon>
        <taxon>Sungouiella</taxon>
    </lineage>
</organism>
<feature type="domain" description="DH" evidence="1">
    <location>
        <begin position="200"/>
        <end position="381"/>
    </location>
</feature>
<reference evidence="2 3" key="1">
    <citation type="submission" date="2016-10" db="EMBL/GenBank/DDBJ databases">
        <authorList>
            <person name="de Groot N.N."/>
        </authorList>
    </citation>
    <scope>NUCLEOTIDE SEQUENCE [LARGE SCALE GENOMIC DNA]</scope>
    <source>
        <strain evidence="2 3">CBS 141442</strain>
    </source>
</reference>
<dbReference type="STRING" id="45354.A0A1L0G587"/>
<dbReference type="AlphaFoldDB" id="A0A1L0G587"/>
<dbReference type="InterPro" id="IPR000219">
    <property type="entry name" value="DH_dom"/>
</dbReference>
<dbReference type="GO" id="GO:0005085">
    <property type="term" value="F:guanyl-nucleotide exchange factor activity"/>
    <property type="evidence" value="ECO:0007669"/>
    <property type="project" value="InterPro"/>
</dbReference>
<sequence length="586" mass="66743">MFRMQKGKRKKNVAVPPIPGSFNSIFSYLTVLRSLKDPEPLHSGMKLLTQALKGLSSVANFGENVPYIEGKRDYLKVDDVAANLDKCKEFELFHEDKYQYLKKGPSTPYPAPKSDDSPKLIEDNENLFFARSYLVDVEAIKTADPLSIVHQSAIVTRKQSSPKPSTLPDPGSESTIDLVSPVPKVLFSPLDNDFTAKTRQILRILQELKESEQEFISALKLVRRYFVEPSLVRCYNLSTTCTPLVSLDTLLAELIRNHEMFLSTMAQRSIESTFSALEEVLTNSCYIEYTGTVTLVVHLMNIRVIPFELGILSEVAKFLERFQPKQRRQDLSVLLLLQKPIARIAKYPLFLSSILRHHPSTSFLANNLEAICNKLTEIDMQIETENIRFDTLKKIGQTMDYVGRVDKVPQSFGPLVFIGDFLVVTVKNVAWKQFKTALVLASILCHEYHLVVSEKTKTSQISYIIPFSHCQLIENVQGCLDGLMCSGNYSIKVKFRKGRLWYEILLVSLQEEEHQKFIQTARVITKVPQKYKYRSLKDLYVDPKTAIFRIDGESNSDNSDQSYEGQVFNVDLGEELQRLQSRPATK</sequence>
<dbReference type="SUPFAM" id="SSF48065">
    <property type="entry name" value="DBL homology domain (DH-domain)"/>
    <property type="match status" value="1"/>
</dbReference>
<dbReference type="PROSITE" id="PS50010">
    <property type="entry name" value="DH_2"/>
    <property type="match status" value="1"/>
</dbReference>
<dbReference type="OrthoDB" id="8059989at2759"/>
<dbReference type="EMBL" id="LT635758">
    <property type="protein sequence ID" value="SGZ51733.1"/>
    <property type="molecule type" value="Genomic_DNA"/>
</dbReference>
<evidence type="ECO:0000313" key="2">
    <source>
        <dbReference type="EMBL" id="SGZ51733.1"/>
    </source>
</evidence>